<feature type="transmembrane region" description="Helical" evidence="1">
    <location>
        <begin position="112"/>
        <end position="133"/>
    </location>
</feature>
<keyword evidence="3" id="KW-1185">Reference proteome</keyword>
<accession>A0A0S4QHX7</accession>
<evidence type="ECO:0000256" key="1">
    <source>
        <dbReference type="SAM" id="Phobius"/>
    </source>
</evidence>
<protein>
    <submittedName>
        <fullName evidence="2">Uncharacterized protein</fullName>
    </submittedName>
</protein>
<reference evidence="3" key="1">
    <citation type="submission" date="2015-11" db="EMBL/GenBank/DDBJ databases">
        <authorList>
            <person name="Varghese N."/>
        </authorList>
    </citation>
    <scope>NUCLEOTIDE SEQUENCE [LARGE SCALE GENOMIC DNA]</scope>
    <source>
        <strain evidence="3">DSM 45899</strain>
    </source>
</reference>
<feature type="transmembrane region" description="Helical" evidence="1">
    <location>
        <begin position="53"/>
        <end position="76"/>
    </location>
</feature>
<gene>
    <name evidence="2" type="ORF">Ga0074812_102390</name>
</gene>
<keyword evidence="1" id="KW-0812">Transmembrane</keyword>
<feature type="transmembrane region" description="Helical" evidence="1">
    <location>
        <begin position="169"/>
        <end position="189"/>
    </location>
</feature>
<name>A0A0S4QHX7_9ACTN</name>
<dbReference type="AlphaFoldDB" id="A0A0S4QHX7"/>
<organism evidence="2 3">
    <name type="scientific">Parafrankia irregularis</name>
    <dbReference type="NCBI Taxonomy" id="795642"/>
    <lineage>
        <taxon>Bacteria</taxon>
        <taxon>Bacillati</taxon>
        <taxon>Actinomycetota</taxon>
        <taxon>Actinomycetes</taxon>
        <taxon>Frankiales</taxon>
        <taxon>Frankiaceae</taxon>
        <taxon>Parafrankia</taxon>
    </lineage>
</organism>
<keyword evidence="1" id="KW-1133">Transmembrane helix</keyword>
<proteinExistence type="predicted"/>
<feature type="transmembrane region" description="Helical" evidence="1">
    <location>
        <begin position="12"/>
        <end position="33"/>
    </location>
</feature>
<sequence>MTPAGDRPTPDSARAGILTGGLLILVSGFLPWFTPVDSSYRSAASCWSLGPAAAAVFVLGLGLMFAVVLPLVVRWFPSSRPSSARLVALRAARSRVVWPGVVRRLRPPRLTVGLSVAVAGTAVLVVLAGWLMAPSFTDPALPGPGRAAEAGVLLPWPGSGPAMPAVPGAGFYLALVGTSIELAACAWASRRSGFGAALRPGG</sequence>
<dbReference type="EMBL" id="FAOZ01000002">
    <property type="protein sequence ID" value="CUU54380.1"/>
    <property type="molecule type" value="Genomic_DNA"/>
</dbReference>
<dbReference type="Proteomes" id="UP000198802">
    <property type="component" value="Unassembled WGS sequence"/>
</dbReference>
<evidence type="ECO:0000313" key="3">
    <source>
        <dbReference type="Proteomes" id="UP000198802"/>
    </source>
</evidence>
<keyword evidence="1" id="KW-0472">Membrane</keyword>
<evidence type="ECO:0000313" key="2">
    <source>
        <dbReference type="EMBL" id="CUU54380.1"/>
    </source>
</evidence>